<name>A0A9N7UVA5_PLEPL</name>
<dbReference type="Proteomes" id="UP001153269">
    <property type="component" value="Unassembled WGS sequence"/>
</dbReference>
<keyword evidence="2" id="KW-1185">Reference proteome</keyword>
<evidence type="ECO:0000313" key="1">
    <source>
        <dbReference type="EMBL" id="CAB1436966.1"/>
    </source>
</evidence>
<evidence type="ECO:0000313" key="2">
    <source>
        <dbReference type="Proteomes" id="UP001153269"/>
    </source>
</evidence>
<proteinExistence type="predicted"/>
<accession>A0A9N7UVA5</accession>
<sequence>MRLLITKGKRPSLENFRVPFVDQKDNRRLLRLMEKCWRASPTQRPSSLECTKITEKLYQRQKRGINDAVHEVLKKLREQKE</sequence>
<reference evidence="1" key="1">
    <citation type="submission" date="2020-03" db="EMBL/GenBank/DDBJ databases">
        <authorList>
            <person name="Weist P."/>
        </authorList>
    </citation>
    <scope>NUCLEOTIDE SEQUENCE</scope>
</reference>
<dbReference type="EMBL" id="CADEAL010001966">
    <property type="protein sequence ID" value="CAB1436966.1"/>
    <property type="molecule type" value="Genomic_DNA"/>
</dbReference>
<organism evidence="1 2">
    <name type="scientific">Pleuronectes platessa</name>
    <name type="common">European plaice</name>
    <dbReference type="NCBI Taxonomy" id="8262"/>
    <lineage>
        <taxon>Eukaryota</taxon>
        <taxon>Metazoa</taxon>
        <taxon>Chordata</taxon>
        <taxon>Craniata</taxon>
        <taxon>Vertebrata</taxon>
        <taxon>Euteleostomi</taxon>
        <taxon>Actinopterygii</taxon>
        <taxon>Neopterygii</taxon>
        <taxon>Teleostei</taxon>
        <taxon>Neoteleostei</taxon>
        <taxon>Acanthomorphata</taxon>
        <taxon>Carangaria</taxon>
        <taxon>Pleuronectiformes</taxon>
        <taxon>Pleuronectoidei</taxon>
        <taxon>Pleuronectidae</taxon>
        <taxon>Pleuronectes</taxon>
    </lineage>
</organism>
<gene>
    <name evidence="1" type="ORF">PLEPLA_LOCUS24999</name>
</gene>
<dbReference type="AlphaFoldDB" id="A0A9N7UVA5"/>
<dbReference type="Gene3D" id="1.10.510.10">
    <property type="entry name" value="Transferase(Phosphotransferase) domain 1"/>
    <property type="match status" value="1"/>
</dbReference>
<comment type="caution">
    <text evidence="1">The sequence shown here is derived from an EMBL/GenBank/DDBJ whole genome shotgun (WGS) entry which is preliminary data.</text>
</comment>
<protein>
    <submittedName>
        <fullName evidence="1">Uncharacterized protein</fullName>
    </submittedName>
</protein>